<dbReference type="AlphaFoldDB" id="A0A1J1I207"/>
<protein>
    <submittedName>
        <fullName evidence="1">CLUMA_CG007758, isoform A</fullName>
    </submittedName>
</protein>
<gene>
    <name evidence="1" type="ORF">CLUMA_CG007758</name>
</gene>
<keyword evidence="2" id="KW-1185">Reference proteome</keyword>
<evidence type="ECO:0000313" key="2">
    <source>
        <dbReference type="Proteomes" id="UP000183832"/>
    </source>
</evidence>
<organism evidence="1 2">
    <name type="scientific">Clunio marinus</name>
    <dbReference type="NCBI Taxonomy" id="568069"/>
    <lineage>
        <taxon>Eukaryota</taxon>
        <taxon>Metazoa</taxon>
        <taxon>Ecdysozoa</taxon>
        <taxon>Arthropoda</taxon>
        <taxon>Hexapoda</taxon>
        <taxon>Insecta</taxon>
        <taxon>Pterygota</taxon>
        <taxon>Neoptera</taxon>
        <taxon>Endopterygota</taxon>
        <taxon>Diptera</taxon>
        <taxon>Nematocera</taxon>
        <taxon>Chironomoidea</taxon>
        <taxon>Chironomidae</taxon>
        <taxon>Clunio</taxon>
    </lineage>
</organism>
<evidence type="ECO:0000313" key="1">
    <source>
        <dbReference type="EMBL" id="CRK94243.1"/>
    </source>
</evidence>
<dbReference type="EMBL" id="CVRI01000038">
    <property type="protein sequence ID" value="CRK94243.1"/>
    <property type="molecule type" value="Genomic_DNA"/>
</dbReference>
<reference evidence="1 2" key="1">
    <citation type="submission" date="2015-04" db="EMBL/GenBank/DDBJ databases">
        <authorList>
            <person name="Syromyatnikov M.Y."/>
            <person name="Popov V.N."/>
        </authorList>
    </citation>
    <scope>NUCLEOTIDE SEQUENCE [LARGE SCALE GENOMIC DNA]</scope>
</reference>
<accession>A0A1J1I207</accession>
<sequence length="85" mass="9873">MLSNLVERAVEVKGPIWRRHIKLCYLCSQDFLCSATQIKQSKLTNQTLFIPNDSFVRKKSEVLKENTKILCMLMNFEIATKPNLL</sequence>
<name>A0A1J1I207_9DIPT</name>
<proteinExistence type="predicted"/>
<dbReference type="Proteomes" id="UP000183832">
    <property type="component" value="Unassembled WGS sequence"/>
</dbReference>